<reference evidence="1 2" key="1">
    <citation type="journal article" date="2018" name="MBio">
        <title>Comparative Genomics Reveals the Core Gene Toolbox for the Fungus-Insect Symbiosis.</title>
        <authorList>
            <person name="Wang Y."/>
            <person name="Stata M."/>
            <person name="Wang W."/>
            <person name="Stajich J.E."/>
            <person name="White M.M."/>
            <person name="Moncalvo J.M."/>
        </authorList>
    </citation>
    <scope>NUCLEOTIDE SEQUENCE [LARGE SCALE GENOMIC DNA]</scope>
    <source>
        <strain evidence="1 2">SC-DP-2</strain>
    </source>
</reference>
<sequence>MNLYSKVIAIFVALVGILLVREKVFRSNYDENIEYMGDGRTCLNDLMHGLDESLVKSQSISRYCYCMYKITSVGIPDFEYYNNQMYHTKGDYLGSAFFKKRISDPREGENSEMLIQIRCMKIFDNLKFLKFLV</sequence>
<comment type="caution">
    <text evidence="1">The sequence shown here is derived from an EMBL/GenBank/DDBJ whole genome shotgun (WGS) entry which is preliminary data.</text>
</comment>
<keyword evidence="2" id="KW-1185">Reference proteome</keyword>
<accession>A0A2T9ZFB8</accession>
<proteinExistence type="predicted"/>
<evidence type="ECO:0000313" key="2">
    <source>
        <dbReference type="Proteomes" id="UP000245609"/>
    </source>
</evidence>
<gene>
    <name evidence="1" type="ORF">BB560_002237</name>
</gene>
<evidence type="ECO:0000313" key="1">
    <source>
        <dbReference type="EMBL" id="PVV03294.1"/>
    </source>
</evidence>
<protein>
    <submittedName>
        <fullName evidence="1">Uncharacterized protein</fullName>
    </submittedName>
</protein>
<organism evidence="1 2">
    <name type="scientific">Smittium megazygosporum</name>
    <dbReference type="NCBI Taxonomy" id="133381"/>
    <lineage>
        <taxon>Eukaryota</taxon>
        <taxon>Fungi</taxon>
        <taxon>Fungi incertae sedis</taxon>
        <taxon>Zoopagomycota</taxon>
        <taxon>Kickxellomycotina</taxon>
        <taxon>Harpellomycetes</taxon>
        <taxon>Harpellales</taxon>
        <taxon>Legeriomycetaceae</taxon>
        <taxon>Smittium</taxon>
    </lineage>
</organism>
<dbReference type="EMBL" id="MBFS01000252">
    <property type="protein sequence ID" value="PVV03294.1"/>
    <property type="molecule type" value="Genomic_DNA"/>
</dbReference>
<dbReference type="Proteomes" id="UP000245609">
    <property type="component" value="Unassembled WGS sequence"/>
</dbReference>
<name>A0A2T9ZFB8_9FUNG</name>
<dbReference type="AlphaFoldDB" id="A0A2T9ZFB8"/>